<reference evidence="1 2" key="1">
    <citation type="submission" date="2019-03" db="EMBL/GenBank/DDBJ databases">
        <title>Deep-cultivation of Planctomycetes and their phenomic and genomic characterization uncovers novel biology.</title>
        <authorList>
            <person name="Wiegand S."/>
            <person name="Jogler M."/>
            <person name="Boedeker C."/>
            <person name="Pinto D."/>
            <person name="Vollmers J."/>
            <person name="Rivas-Marin E."/>
            <person name="Kohn T."/>
            <person name="Peeters S.H."/>
            <person name="Heuer A."/>
            <person name="Rast P."/>
            <person name="Oberbeckmann S."/>
            <person name="Bunk B."/>
            <person name="Jeske O."/>
            <person name="Meyerdierks A."/>
            <person name="Storesund J.E."/>
            <person name="Kallscheuer N."/>
            <person name="Luecker S."/>
            <person name="Lage O.M."/>
            <person name="Pohl T."/>
            <person name="Merkel B.J."/>
            <person name="Hornburger P."/>
            <person name="Mueller R.-W."/>
            <person name="Bruemmer F."/>
            <person name="Labrenz M."/>
            <person name="Spormann A.M."/>
            <person name="Op den Camp H."/>
            <person name="Overmann J."/>
            <person name="Amann R."/>
            <person name="Jetten M.S.M."/>
            <person name="Mascher T."/>
            <person name="Medema M.H."/>
            <person name="Devos D.P."/>
            <person name="Kaster A.-K."/>
            <person name="Ovreas L."/>
            <person name="Rohde M."/>
            <person name="Galperin M.Y."/>
            <person name="Jogler C."/>
        </authorList>
    </citation>
    <scope>NUCLEOTIDE SEQUENCE [LARGE SCALE GENOMIC DNA]</scope>
    <source>
        <strain evidence="1 2">V144</strain>
    </source>
</reference>
<accession>A0A517VTG5</accession>
<organism evidence="1 2">
    <name type="scientific">Gimesia aquarii</name>
    <dbReference type="NCBI Taxonomy" id="2527964"/>
    <lineage>
        <taxon>Bacteria</taxon>
        <taxon>Pseudomonadati</taxon>
        <taxon>Planctomycetota</taxon>
        <taxon>Planctomycetia</taxon>
        <taxon>Planctomycetales</taxon>
        <taxon>Planctomycetaceae</taxon>
        <taxon>Gimesia</taxon>
    </lineage>
</organism>
<evidence type="ECO:0000313" key="1">
    <source>
        <dbReference type="EMBL" id="QDT96295.1"/>
    </source>
</evidence>
<dbReference type="KEGG" id="gaw:V144x_17490"/>
<sequence>MPVVLLDESVPHENVYCIQKLASITPEVEVHRIEGHTILALLMVLSYELEYSVVSSANGSYEVGHNCLSARKNIAQ</sequence>
<proteinExistence type="predicted"/>
<protein>
    <submittedName>
        <fullName evidence="1">Uncharacterized protein</fullName>
    </submittedName>
</protein>
<dbReference type="EMBL" id="CP037920">
    <property type="protein sequence ID" value="QDT96295.1"/>
    <property type="molecule type" value="Genomic_DNA"/>
</dbReference>
<name>A0A517VTG5_9PLAN</name>
<evidence type="ECO:0000313" key="2">
    <source>
        <dbReference type="Proteomes" id="UP000318704"/>
    </source>
</evidence>
<dbReference type="Proteomes" id="UP000318704">
    <property type="component" value="Chromosome"/>
</dbReference>
<dbReference type="AlphaFoldDB" id="A0A517VTG5"/>
<dbReference type="RefSeq" id="WP_144984163.1">
    <property type="nucleotide sequence ID" value="NZ_CP037920.1"/>
</dbReference>
<gene>
    <name evidence="1" type="ORF">V144x_17490</name>
</gene>